<name>X1CVI8_9ZZZZ</name>
<proteinExistence type="predicted"/>
<dbReference type="AlphaFoldDB" id="X1CVI8"/>
<sequence length="102" mass="11837">MISDAPGNKWEPDVFRDVVVWGDYRNDNWDIYGYNLTTNNEFAIATGPAYQRSVAIYGNTVAYENWRSSENQGVGIYNLITQEHAYHPTPRDCEWLKGEFRP</sequence>
<feature type="non-terminal residue" evidence="1">
    <location>
        <position position="102"/>
    </location>
</feature>
<protein>
    <submittedName>
        <fullName evidence="1">Uncharacterized protein</fullName>
    </submittedName>
</protein>
<gene>
    <name evidence="1" type="ORF">S01H4_51517</name>
</gene>
<evidence type="ECO:0000313" key="1">
    <source>
        <dbReference type="EMBL" id="GAH00120.1"/>
    </source>
</evidence>
<organism evidence="1">
    <name type="scientific">marine sediment metagenome</name>
    <dbReference type="NCBI Taxonomy" id="412755"/>
    <lineage>
        <taxon>unclassified sequences</taxon>
        <taxon>metagenomes</taxon>
        <taxon>ecological metagenomes</taxon>
    </lineage>
</organism>
<accession>X1CVI8</accession>
<reference evidence="1" key="1">
    <citation type="journal article" date="2014" name="Front. Microbiol.">
        <title>High frequency of phylogenetically diverse reductive dehalogenase-homologous genes in deep subseafloor sedimentary metagenomes.</title>
        <authorList>
            <person name="Kawai M."/>
            <person name="Futagami T."/>
            <person name="Toyoda A."/>
            <person name="Takaki Y."/>
            <person name="Nishi S."/>
            <person name="Hori S."/>
            <person name="Arai W."/>
            <person name="Tsubouchi T."/>
            <person name="Morono Y."/>
            <person name="Uchiyama I."/>
            <person name="Ito T."/>
            <person name="Fujiyama A."/>
            <person name="Inagaki F."/>
            <person name="Takami H."/>
        </authorList>
    </citation>
    <scope>NUCLEOTIDE SEQUENCE</scope>
    <source>
        <strain evidence="1">Expedition CK06-06</strain>
    </source>
</reference>
<dbReference type="SUPFAM" id="SSF69304">
    <property type="entry name" value="Tricorn protease N-terminal domain"/>
    <property type="match status" value="1"/>
</dbReference>
<comment type="caution">
    <text evidence="1">The sequence shown here is derived from an EMBL/GenBank/DDBJ whole genome shotgun (WGS) entry which is preliminary data.</text>
</comment>
<dbReference type="EMBL" id="BART01029345">
    <property type="protein sequence ID" value="GAH00120.1"/>
    <property type="molecule type" value="Genomic_DNA"/>
</dbReference>